<gene>
    <name evidence="2" type="ORF">SAMN04488500_11261</name>
</gene>
<accession>A0A1W2CYH3</accession>
<dbReference type="Proteomes" id="UP000192738">
    <property type="component" value="Unassembled WGS sequence"/>
</dbReference>
<dbReference type="EMBL" id="FWXI01000012">
    <property type="protein sequence ID" value="SMC89758.1"/>
    <property type="molecule type" value="Genomic_DNA"/>
</dbReference>
<protein>
    <recommendedName>
        <fullName evidence="1">DUF3870 domain-containing protein</fullName>
    </recommendedName>
</protein>
<reference evidence="2 3" key="1">
    <citation type="submission" date="2017-04" db="EMBL/GenBank/DDBJ databases">
        <authorList>
            <person name="Afonso C.L."/>
            <person name="Miller P.J."/>
            <person name="Scott M.A."/>
            <person name="Spackman E."/>
            <person name="Goraichik I."/>
            <person name="Dimitrov K.M."/>
            <person name="Suarez D.L."/>
            <person name="Swayne D.E."/>
        </authorList>
    </citation>
    <scope>NUCLEOTIDE SEQUENCE [LARGE SCALE GENOMIC DNA]</scope>
    <source>
        <strain evidence="2 3">DSM 5090</strain>
    </source>
</reference>
<evidence type="ECO:0000313" key="2">
    <source>
        <dbReference type="EMBL" id="SMC89758.1"/>
    </source>
</evidence>
<evidence type="ECO:0000313" key="3">
    <source>
        <dbReference type="Proteomes" id="UP000192738"/>
    </source>
</evidence>
<sequence length="112" mass="12280">MKVNENIFLFSGYARLPAGTASSEVYKVMALVVLIDMETGKIVEADCTLSTSTSERFVTRILAGNSMQNGIEELVKSIDAVYHGSAKKPIMSALRVIYDKYSTLARNRKAAL</sequence>
<dbReference type="RefSeq" id="WP_084576518.1">
    <property type="nucleotide sequence ID" value="NZ_CP155572.1"/>
</dbReference>
<name>A0A1W2CYH3_9FIRM</name>
<evidence type="ECO:0000259" key="1">
    <source>
        <dbReference type="Pfam" id="PF12986"/>
    </source>
</evidence>
<dbReference type="STRING" id="112901.SAMN04488500_11261"/>
<dbReference type="OrthoDB" id="7061730at2"/>
<dbReference type="InterPro" id="IPR024617">
    <property type="entry name" value="DUF3870"/>
</dbReference>
<keyword evidence="3" id="KW-1185">Reference proteome</keyword>
<dbReference type="Pfam" id="PF12986">
    <property type="entry name" value="DUF3870"/>
    <property type="match status" value="1"/>
</dbReference>
<organism evidence="2 3">
    <name type="scientific">Sporomusa malonica</name>
    <dbReference type="NCBI Taxonomy" id="112901"/>
    <lineage>
        <taxon>Bacteria</taxon>
        <taxon>Bacillati</taxon>
        <taxon>Bacillota</taxon>
        <taxon>Negativicutes</taxon>
        <taxon>Selenomonadales</taxon>
        <taxon>Sporomusaceae</taxon>
        <taxon>Sporomusa</taxon>
    </lineage>
</organism>
<feature type="domain" description="DUF3870" evidence="1">
    <location>
        <begin position="11"/>
        <end position="101"/>
    </location>
</feature>
<dbReference type="AlphaFoldDB" id="A0A1W2CYH3"/>
<proteinExistence type="predicted"/>